<proteinExistence type="predicted"/>
<feature type="domain" description="AsmA" evidence="2">
    <location>
        <begin position="534"/>
        <end position="772"/>
    </location>
</feature>
<keyword evidence="4" id="KW-1185">Reference proteome</keyword>
<dbReference type="Pfam" id="PF05170">
    <property type="entry name" value="AsmA"/>
    <property type="match status" value="2"/>
</dbReference>
<evidence type="ECO:0000313" key="4">
    <source>
        <dbReference type="Proteomes" id="UP000182983"/>
    </source>
</evidence>
<protein>
    <submittedName>
        <fullName evidence="3">AsmA-like C-terminal region</fullName>
    </submittedName>
</protein>
<dbReference type="PANTHER" id="PTHR30441">
    <property type="entry name" value="DUF748 DOMAIN-CONTAINING PROTEIN"/>
    <property type="match status" value="1"/>
</dbReference>
<dbReference type="GO" id="GO:0005886">
    <property type="term" value="C:plasma membrane"/>
    <property type="evidence" value="ECO:0007669"/>
    <property type="project" value="TreeGrafter"/>
</dbReference>
<dbReference type="RefSeq" id="WP_074770393.1">
    <property type="nucleotide sequence ID" value="NZ_FNWO01000018.1"/>
</dbReference>
<gene>
    <name evidence="3" type="ORF">SAMN04244559_03227</name>
</gene>
<evidence type="ECO:0000313" key="3">
    <source>
        <dbReference type="EMBL" id="SEH62776.1"/>
    </source>
</evidence>
<accession>A0A1H6JTX9</accession>
<dbReference type="EMBL" id="FNWO01000018">
    <property type="protein sequence ID" value="SEH62776.1"/>
    <property type="molecule type" value="Genomic_DNA"/>
</dbReference>
<dbReference type="GO" id="GO:0090313">
    <property type="term" value="P:regulation of protein targeting to membrane"/>
    <property type="evidence" value="ECO:0007669"/>
    <property type="project" value="TreeGrafter"/>
</dbReference>
<reference evidence="4" key="1">
    <citation type="submission" date="2016-10" db="EMBL/GenBank/DDBJ databases">
        <authorList>
            <person name="Varghese N."/>
            <person name="Submissions S."/>
        </authorList>
    </citation>
    <scope>NUCLEOTIDE SEQUENCE [LARGE SCALE GENOMIC DNA]</scope>
    <source>
        <strain evidence="4">DSM 13234</strain>
    </source>
</reference>
<dbReference type="InterPro" id="IPR007844">
    <property type="entry name" value="AsmA"/>
</dbReference>
<dbReference type="AlphaFoldDB" id="A0A1H6JTX9"/>
<feature type="domain" description="AsmA" evidence="2">
    <location>
        <begin position="6"/>
        <end position="102"/>
    </location>
</feature>
<dbReference type="OrthoDB" id="9816380at2"/>
<organism evidence="3 4">
    <name type="scientific">Magnetospirillum fulvum</name>
    <name type="common">Rhodospirillum fulvum</name>
    <dbReference type="NCBI Taxonomy" id="1082"/>
    <lineage>
        <taxon>Bacteria</taxon>
        <taxon>Pseudomonadati</taxon>
        <taxon>Pseudomonadota</taxon>
        <taxon>Alphaproteobacteria</taxon>
        <taxon>Rhodospirillales</taxon>
        <taxon>Rhodospirillaceae</taxon>
        <taxon>Magnetospirillum</taxon>
    </lineage>
</organism>
<evidence type="ECO:0000259" key="2">
    <source>
        <dbReference type="Pfam" id="PF05170"/>
    </source>
</evidence>
<feature type="region of interest" description="Disordered" evidence="1">
    <location>
        <begin position="560"/>
        <end position="593"/>
    </location>
</feature>
<dbReference type="InterPro" id="IPR052894">
    <property type="entry name" value="AsmA-related"/>
</dbReference>
<feature type="compositionally biased region" description="Low complexity" evidence="1">
    <location>
        <begin position="560"/>
        <end position="571"/>
    </location>
</feature>
<sequence>MTVVSLKIAAATLAGGVVAVLAVPALIDWSSLRPGIERSATAALGWPVVVSGPISARLVPSPVVTLKRVAIGTAGFETVRLEFGIWPLLSGRIALAEIGLIGGRLGAGASLDGTVRLGEIFASGGRLDGGFTASGTLGLGGLSLPFEAEGARPGGGPAVPLRAQLRLPDSTGGTIRLESTVTATRADGRMSLDLPSLARAAGSDVLPDLPLTAEGRLSVTPDEAALQEITVALGESRAGGEIVAILGASPVAVDVSLRAQTLDLDQSSPALVRAKAKAEAEAAGSATTAPPPSAPTKVTKATSPALRLPLPANVTVNFDLAADTVRWRGGVVRRPRLSAMLDGGILTLSNVSAQLPGATALGLSGIVSTGERGPAFEGRMRLDSADPPRLRAWVWPGSGGGAWPSNARLDATLSGRDGRLDLSPLVLGLDDIRATGSVSLGQSIAAHLSVRGIEAAFDGGRGDDGTLVGALELHGPSYAEAVRLLVSDYRPSRDGALRASATLGSDKGSLTLDDLRLTAGAAQIGGTVRIEPDGPVRADLTAGEVRLDPFLPPEGKGTALAAARAPRPAAAGHSTRTRGEESAPPPPVPRGRVEAMPLGGLPRAEMTVRIATLMVKSWRLDGVSGHLALTGTGNGATIDGLRAQALGGRIEGSARLMPGGLSGDLTLSGLDAGGLKLSAGGLTLTGGKLDGQARLSASGLAPAHLAATLSGEAKITIANGSIQGFDLAEANARLSRHDLAGLLSGGRIGGTTRFSALSGSFRAESGTVSSRDLTLTAEGGRLTGTGSVDLGGQAVDARLTIAPANAGLPPLGIRLHGRLDAPDVVFDANDLMRAMMKK</sequence>
<name>A0A1H6JTX9_MAGFU</name>
<evidence type="ECO:0000256" key="1">
    <source>
        <dbReference type="SAM" id="MobiDB-lite"/>
    </source>
</evidence>
<dbReference type="PANTHER" id="PTHR30441:SF4">
    <property type="entry name" value="PROTEIN ASMA"/>
    <property type="match status" value="1"/>
</dbReference>
<feature type="region of interest" description="Disordered" evidence="1">
    <location>
        <begin position="281"/>
        <end position="301"/>
    </location>
</feature>
<dbReference type="Proteomes" id="UP000182983">
    <property type="component" value="Unassembled WGS sequence"/>
</dbReference>